<sequence length="321" mass="35258">MKTVGIIGSSGFIGSHTTKKFLDKGFKVKASVTDISKTEKYHHLKSLNNAENLEIVQLKVENKEQLKEFASGCNILVHGGTPFQLEVQDPKTELFDPTIEGTKNFLEVLNTASGIEKVVFVASVGAYNTNFPLPPDGLGPDDTIDEENTPFISEESHPYAQAKFIANQTVEKYIKEHPAIDFEITSVSPVGVMGMALSKREDSTSSGLQFLFKNRIAPNPFIQMIYETDAEFALVDVKDVAEGVYRAAVKKGLHGKNYLLSSESWKVSDISVLLNGEKPKGNAKIVYKNDAAKRDLGIEFNSAIVPLTEFSNNVAVKSTHK</sequence>
<dbReference type="InterPro" id="IPR050425">
    <property type="entry name" value="NAD(P)_dehydrat-like"/>
</dbReference>
<comment type="caution">
    <text evidence="4">The sequence shown here is derived from an EMBL/GenBank/DDBJ whole genome shotgun (WGS) entry which is preliminary data.</text>
</comment>
<protein>
    <recommendedName>
        <fullName evidence="3">NAD-dependent epimerase/dehydratase domain-containing protein</fullName>
    </recommendedName>
</protein>
<proteinExistence type="inferred from homology"/>
<dbReference type="OrthoDB" id="9778052at2"/>
<keyword evidence="1" id="KW-0560">Oxidoreductase</keyword>
<dbReference type="InterPro" id="IPR001509">
    <property type="entry name" value="Epimerase_deHydtase"/>
</dbReference>
<evidence type="ECO:0000256" key="1">
    <source>
        <dbReference type="ARBA" id="ARBA00023002"/>
    </source>
</evidence>
<dbReference type="Pfam" id="PF01370">
    <property type="entry name" value="Epimerase"/>
    <property type="match status" value="1"/>
</dbReference>
<evidence type="ECO:0000313" key="4">
    <source>
        <dbReference type="EMBL" id="PRX56100.1"/>
    </source>
</evidence>
<evidence type="ECO:0000313" key="5">
    <source>
        <dbReference type="Proteomes" id="UP000237640"/>
    </source>
</evidence>
<evidence type="ECO:0000256" key="2">
    <source>
        <dbReference type="ARBA" id="ARBA00023445"/>
    </source>
</evidence>
<organism evidence="4 5">
    <name type="scientific">Flagellimonas meridianipacifica</name>
    <dbReference type="NCBI Taxonomy" id="1080225"/>
    <lineage>
        <taxon>Bacteria</taxon>
        <taxon>Pseudomonadati</taxon>
        <taxon>Bacteroidota</taxon>
        <taxon>Flavobacteriia</taxon>
        <taxon>Flavobacteriales</taxon>
        <taxon>Flavobacteriaceae</taxon>
        <taxon>Flagellimonas</taxon>
    </lineage>
</organism>
<accession>A0A2T0MEU8</accession>
<dbReference type="InterPro" id="IPR036291">
    <property type="entry name" value="NAD(P)-bd_dom_sf"/>
</dbReference>
<dbReference type="AlphaFoldDB" id="A0A2T0MEU8"/>
<comment type="similarity">
    <text evidence="2">Belongs to the NAD(P)-dependent epimerase/dehydratase family. Dihydroflavonol-4-reductase subfamily.</text>
</comment>
<reference evidence="4 5" key="1">
    <citation type="submission" date="2018-03" db="EMBL/GenBank/DDBJ databases">
        <title>Genomic Encyclopedia of Archaeal and Bacterial Type Strains, Phase II (KMG-II): from individual species to whole genera.</title>
        <authorList>
            <person name="Goeker M."/>
        </authorList>
    </citation>
    <scope>NUCLEOTIDE SEQUENCE [LARGE SCALE GENOMIC DNA]</scope>
    <source>
        <strain evidence="4 5">DSM 25027</strain>
    </source>
</reference>
<dbReference type="SUPFAM" id="SSF51735">
    <property type="entry name" value="NAD(P)-binding Rossmann-fold domains"/>
    <property type="match status" value="1"/>
</dbReference>
<name>A0A2T0MEU8_9FLAO</name>
<dbReference type="Proteomes" id="UP000237640">
    <property type="component" value="Unassembled WGS sequence"/>
</dbReference>
<dbReference type="Gene3D" id="3.40.50.720">
    <property type="entry name" value="NAD(P)-binding Rossmann-like Domain"/>
    <property type="match status" value="1"/>
</dbReference>
<evidence type="ECO:0000259" key="3">
    <source>
        <dbReference type="Pfam" id="PF01370"/>
    </source>
</evidence>
<dbReference type="RefSeq" id="WP_106143113.1">
    <property type="nucleotide sequence ID" value="NZ_PVYX01000001.1"/>
</dbReference>
<keyword evidence="5" id="KW-1185">Reference proteome</keyword>
<dbReference type="PANTHER" id="PTHR10366:SF564">
    <property type="entry name" value="STEROL-4-ALPHA-CARBOXYLATE 3-DEHYDROGENASE, DECARBOXYLATING"/>
    <property type="match status" value="1"/>
</dbReference>
<feature type="domain" description="NAD-dependent epimerase/dehydratase" evidence="3">
    <location>
        <begin position="6"/>
        <end position="258"/>
    </location>
</feature>
<gene>
    <name evidence="4" type="ORF">CLV81_0091</name>
</gene>
<dbReference type="EMBL" id="PVYX01000001">
    <property type="protein sequence ID" value="PRX56100.1"/>
    <property type="molecule type" value="Genomic_DNA"/>
</dbReference>
<dbReference type="GO" id="GO:0016616">
    <property type="term" value="F:oxidoreductase activity, acting on the CH-OH group of donors, NAD or NADP as acceptor"/>
    <property type="evidence" value="ECO:0007669"/>
    <property type="project" value="TreeGrafter"/>
</dbReference>
<dbReference type="PANTHER" id="PTHR10366">
    <property type="entry name" value="NAD DEPENDENT EPIMERASE/DEHYDRATASE"/>
    <property type="match status" value="1"/>
</dbReference>